<evidence type="ECO:0000313" key="8">
    <source>
        <dbReference type="Proteomes" id="UP000449547"/>
    </source>
</evidence>
<dbReference type="GO" id="GO:0000139">
    <property type="term" value="C:Golgi membrane"/>
    <property type="evidence" value="ECO:0007669"/>
    <property type="project" value="UniProtKB-SubCell"/>
</dbReference>
<feature type="domain" description="Conserved oligomeric Golgi complex subunit 5 helical" evidence="6">
    <location>
        <begin position="167"/>
        <end position="343"/>
    </location>
</feature>
<organism evidence="7 8">
    <name type="scientific">Diutina rugosa</name>
    <name type="common">Yeast</name>
    <name type="synonym">Candida rugosa</name>
    <dbReference type="NCBI Taxonomy" id="5481"/>
    <lineage>
        <taxon>Eukaryota</taxon>
        <taxon>Fungi</taxon>
        <taxon>Dikarya</taxon>
        <taxon>Ascomycota</taxon>
        <taxon>Saccharomycotina</taxon>
        <taxon>Pichiomycetes</taxon>
        <taxon>Debaryomycetaceae</taxon>
        <taxon>Diutina</taxon>
    </lineage>
</organism>
<dbReference type="GeneID" id="54782338"/>
<dbReference type="VEuPathDB" id="FungiDB:DIURU_003687"/>
<name>A0A642UKJ8_DIURU</name>
<comment type="caution">
    <text evidence="7">The sequence shown here is derived from an EMBL/GenBank/DDBJ whole genome shotgun (WGS) entry which is preliminary data.</text>
</comment>
<dbReference type="GO" id="GO:0006891">
    <property type="term" value="P:intra-Golgi vesicle-mediated transport"/>
    <property type="evidence" value="ECO:0007669"/>
    <property type="project" value="InterPro"/>
</dbReference>
<evidence type="ECO:0000313" key="7">
    <source>
        <dbReference type="EMBL" id="KAA8900705.1"/>
    </source>
</evidence>
<dbReference type="GO" id="GO:0017119">
    <property type="term" value="C:Golgi transport complex"/>
    <property type="evidence" value="ECO:0007669"/>
    <property type="project" value="InterPro"/>
</dbReference>
<protein>
    <recommendedName>
        <fullName evidence="2">Conserved oligomeric Golgi complex subunit 5</fullName>
    </recommendedName>
</protein>
<dbReference type="EMBL" id="SWFT01000107">
    <property type="protein sequence ID" value="KAA8900705.1"/>
    <property type="molecule type" value="Genomic_DNA"/>
</dbReference>
<dbReference type="InterPro" id="IPR048485">
    <property type="entry name" value="COG5_helical"/>
</dbReference>
<evidence type="ECO:0000256" key="1">
    <source>
        <dbReference type="ARBA" id="ARBA00004395"/>
    </source>
</evidence>
<evidence type="ECO:0000259" key="6">
    <source>
        <dbReference type="Pfam" id="PF20649"/>
    </source>
</evidence>
<dbReference type="RefSeq" id="XP_034011524.1">
    <property type="nucleotide sequence ID" value="XM_034156476.1"/>
</dbReference>
<reference evidence="7 8" key="1">
    <citation type="submission" date="2019-07" db="EMBL/GenBank/DDBJ databases">
        <title>Genome assembly of two rare yeast pathogens: Diutina rugosa and Trichomonascus ciferrii.</title>
        <authorList>
            <person name="Mixao V."/>
            <person name="Saus E."/>
            <person name="Hansen A."/>
            <person name="Lass-Flor C."/>
            <person name="Gabaldon T."/>
        </authorList>
    </citation>
    <scope>NUCLEOTIDE SEQUENCE [LARGE SCALE GENOMIC DNA]</scope>
    <source>
        <strain evidence="7 8">CBS 613</strain>
    </source>
</reference>
<evidence type="ECO:0000256" key="4">
    <source>
        <dbReference type="ARBA" id="ARBA00023136"/>
    </source>
</evidence>
<dbReference type="OrthoDB" id="18786at2759"/>
<dbReference type="InterPro" id="IPR019465">
    <property type="entry name" value="Cog5"/>
</dbReference>
<gene>
    <name evidence="7" type="ORF">DIURU_003687</name>
</gene>
<evidence type="ECO:0000256" key="2">
    <source>
        <dbReference type="ARBA" id="ARBA00020974"/>
    </source>
</evidence>
<keyword evidence="8" id="KW-1185">Reference proteome</keyword>
<dbReference type="AlphaFoldDB" id="A0A642UKJ8"/>
<feature type="domain" description="Conserved oligomeric Golgi complex subunit 5 N-terminal" evidence="5">
    <location>
        <begin position="5"/>
        <end position="137"/>
    </location>
</feature>
<dbReference type="OMA" id="YFWRTLA"/>
<keyword evidence="3" id="KW-0333">Golgi apparatus</keyword>
<comment type="subcellular location">
    <subcellularLocation>
        <location evidence="1">Golgi apparatus membrane</location>
        <topology evidence="1">Peripheral membrane protein</topology>
    </subcellularLocation>
</comment>
<dbReference type="Pfam" id="PF10392">
    <property type="entry name" value="COG5_N"/>
    <property type="match status" value="1"/>
</dbReference>
<dbReference type="PANTHER" id="PTHR13228">
    <property type="entry name" value="CONSERVED OLIGOMERIC GOLGI COMPLEX COMPONENT 5"/>
    <property type="match status" value="1"/>
</dbReference>
<evidence type="ECO:0000259" key="5">
    <source>
        <dbReference type="Pfam" id="PF10392"/>
    </source>
</evidence>
<keyword evidence="4" id="KW-0472">Membrane</keyword>
<evidence type="ECO:0000256" key="3">
    <source>
        <dbReference type="ARBA" id="ARBA00023034"/>
    </source>
</evidence>
<sequence>MNDFEAYLDPEFQAPTFARDLLVATNGPDADELEVETAIKRLRFDVDECDKRMSSIAGHNYQELVGNFDRIQQLQKVMDSRVAPAVDRINSSFDRINAEVVQPYEEAANTNAALKRIHTTLAMLRGVSVFMVIVQQLEELTSEPSSLPKQARLLHQLQQVLDDQSTLNQIRLVRNYQPIATSKRQSLVNECGQSITSLVSHAQTFTTTNSELKYRMQALYLVDPEEFKSAITKIVTKNVTSASAQLQRALNSPRNFPEILGDIKTTQSQFFDTLEEIIAAADSEDDEIDLKSAVSDDLIGEFWSKLALRFKKNIAATMARGGPIAKNLRSYHDGIVNSVNKTFEGEVQEQLVDALSLIKGER</sequence>
<dbReference type="Pfam" id="PF20649">
    <property type="entry name" value="COG5_C"/>
    <property type="match status" value="1"/>
</dbReference>
<dbReference type="Proteomes" id="UP000449547">
    <property type="component" value="Unassembled WGS sequence"/>
</dbReference>
<proteinExistence type="predicted"/>
<accession>A0A642UKJ8</accession>
<dbReference type="PANTHER" id="PTHR13228:SF3">
    <property type="entry name" value="CONSERVED OLIGOMERIC GOLGI COMPLEX SUBUNIT 5"/>
    <property type="match status" value="1"/>
</dbReference>
<dbReference type="InterPro" id="IPR049176">
    <property type="entry name" value="COG5_N"/>
</dbReference>